<dbReference type="Proteomes" id="UP000054549">
    <property type="component" value="Unassembled WGS sequence"/>
</dbReference>
<evidence type="ECO:0000313" key="2">
    <source>
        <dbReference type="Proteomes" id="UP000054549"/>
    </source>
</evidence>
<reference evidence="1 2" key="1">
    <citation type="submission" date="2014-04" db="EMBL/GenBank/DDBJ databases">
        <title>Evolutionary Origins and Diversification of the Mycorrhizal Mutualists.</title>
        <authorList>
            <consortium name="DOE Joint Genome Institute"/>
            <consortium name="Mycorrhizal Genomics Consortium"/>
            <person name="Kohler A."/>
            <person name="Kuo A."/>
            <person name="Nagy L.G."/>
            <person name="Floudas D."/>
            <person name="Copeland A."/>
            <person name="Barry K.W."/>
            <person name="Cichocki N."/>
            <person name="Veneault-Fourrey C."/>
            <person name="LaButti K."/>
            <person name="Lindquist E.A."/>
            <person name="Lipzen A."/>
            <person name="Lundell T."/>
            <person name="Morin E."/>
            <person name="Murat C."/>
            <person name="Riley R."/>
            <person name="Ohm R."/>
            <person name="Sun H."/>
            <person name="Tunlid A."/>
            <person name="Henrissat B."/>
            <person name="Grigoriev I.V."/>
            <person name="Hibbett D.S."/>
            <person name="Martin F."/>
        </authorList>
    </citation>
    <scope>NUCLEOTIDE SEQUENCE [LARGE SCALE GENOMIC DNA]</scope>
    <source>
        <strain evidence="1 2">Koide BX008</strain>
    </source>
</reference>
<dbReference type="HOGENOM" id="CLU_3031858_0_0_1"/>
<evidence type="ECO:0000313" key="1">
    <source>
        <dbReference type="EMBL" id="KIL66929.1"/>
    </source>
</evidence>
<dbReference type="AlphaFoldDB" id="A0A0C2TIY0"/>
<accession>A0A0C2TIY0</accession>
<dbReference type="EMBL" id="KN818234">
    <property type="protein sequence ID" value="KIL66929.1"/>
    <property type="molecule type" value="Genomic_DNA"/>
</dbReference>
<name>A0A0C2TIY0_AMAMK</name>
<keyword evidence="2" id="KW-1185">Reference proteome</keyword>
<proteinExistence type="predicted"/>
<protein>
    <submittedName>
        <fullName evidence="1">Uncharacterized protein</fullName>
    </submittedName>
</protein>
<dbReference type="InParanoid" id="A0A0C2TIY0"/>
<sequence>MTGQQSAVLQAVHKETRQPLFNMFRYHYGVGGPAGNFLPREVIGDVDMTQPTFPG</sequence>
<gene>
    <name evidence="1" type="ORF">M378DRAFT_160485</name>
</gene>
<organism evidence="1 2">
    <name type="scientific">Amanita muscaria (strain Koide BX008)</name>
    <dbReference type="NCBI Taxonomy" id="946122"/>
    <lineage>
        <taxon>Eukaryota</taxon>
        <taxon>Fungi</taxon>
        <taxon>Dikarya</taxon>
        <taxon>Basidiomycota</taxon>
        <taxon>Agaricomycotina</taxon>
        <taxon>Agaricomycetes</taxon>
        <taxon>Agaricomycetidae</taxon>
        <taxon>Agaricales</taxon>
        <taxon>Pluteineae</taxon>
        <taxon>Amanitaceae</taxon>
        <taxon>Amanita</taxon>
    </lineage>
</organism>